<feature type="region of interest" description="Disordered" evidence="5">
    <location>
        <begin position="627"/>
        <end position="655"/>
    </location>
</feature>
<comment type="subcellular location">
    <subcellularLocation>
        <location evidence="1">Cytoplasm</location>
        <location evidence="1">Cytoskeleton</location>
    </subcellularLocation>
</comment>
<feature type="compositionally biased region" description="Polar residues" evidence="5">
    <location>
        <begin position="1"/>
        <end position="18"/>
    </location>
</feature>
<dbReference type="OrthoDB" id="1684416at2759"/>
<feature type="compositionally biased region" description="Polar residues" evidence="5">
    <location>
        <begin position="183"/>
        <end position="204"/>
    </location>
</feature>
<dbReference type="PANTHER" id="PTHR14326:SF44">
    <property type="entry name" value="TARGETING PROTEIN FOR XKLP2"/>
    <property type="match status" value="1"/>
</dbReference>
<feature type="compositionally biased region" description="Polar residues" evidence="5">
    <location>
        <begin position="137"/>
        <end position="146"/>
    </location>
</feature>
<feature type="compositionally biased region" description="Basic and acidic residues" evidence="5">
    <location>
        <begin position="117"/>
        <end position="131"/>
    </location>
</feature>
<gene>
    <name evidence="7" type="ORF">H4R26_004893</name>
</gene>
<reference evidence="7" key="1">
    <citation type="submission" date="2022-07" db="EMBL/GenBank/DDBJ databases">
        <title>Phylogenomic reconstructions and comparative analyses of Kickxellomycotina fungi.</title>
        <authorList>
            <person name="Reynolds N.K."/>
            <person name="Stajich J.E."/>
            <person name="Barry K."/>
            <person name="Grigoriev I.V."/>
            <person name="Crous P."/>
            <person name="Smith M.E."/>
        </authorList>
    </citation>
    <scope>NUCLEOTIDE SEQUENCE</scope>
    <source>
        <strain evidence="7">IMI 214461</strain>
    </source>
</reference>
<dbReference type="EMBL" id="JANBQF010000632">
    <property type="protein sequence ID" value="KAJ1999849.1"/>
    <property type="molecule type" value="Genomic_DNA"/>
</dbReference>
<dbReference type="Proteomes" id="UP001150907">
    <property type="component" value="Unassembled WGS sequence"/>
</dbReference>
<evidence type="ECO:0000256" key="5">
    <source>
        <dbReference type="SAM" id="MobiDB-lite"/>
    </source>
</evidence>
<feature type="region of interest" description="Disordered" evidence="5">
    <location>
        <begin position="1"/>
        <end position="45"/>
    </location>
</feature>
<dbReference type="InterPro" id="IPR009675">
    <property type="entry name" value="TPX2_fam"/>
</dbReference>
<evidence type="ECO:0000256" key="2">
    <source>
        <dbReference type="ARBA" id="ARBA00005885"/>
    </source>
</evidence>
<dbReference type="InterPro" id="IPR027329">
    <property type="entry name" value="TPX2_C"/>
</dbReference>
<evidence type="ECO:0000313" key="8">
    <source>
        <dbReference type="Proteomes" id="UP001150907"/>
    </source>
</evidence>
<evidence type="ECO:0000256" key="3">
    <source>
        <dbReference type="ARBA" id="ARBA00022490"/>
    </source>
</evidence>
<feature type="compositionally biased region" description="Acidic residues" evidence="5">
    <location>
        <begin position="147"/>
        <end position="156"/>
    </location>
</feature>
<keyword evidence="8" id="KW-1185">Reference proteome</keyword>
<evidence type="ECO:0000259" key="6">
    <source>
        <dbReference type="Pfam" id="PF06886"/>
    </source>
</evidence>
<evidence type="ECO:0000256" key="4">
    <source>
        <dbReference type="ARBA" id="ARBA00023212"/>
    </source>
</evidence>
<dbReference type="GO" id="GO:0060236">
    <property type="term" value="P:regulation of mitotic spindle organization"/>
    <property type="evidence" value="ECO:0007669"/>
    <property type="project" value="InterPro"/>
</dbReference>
<sequence length="655" mass="73633">MTKTRLSSRRSTGASAHQRSALETPRRSNIRKYTENDGDDDDNLGGVWDFEAPMYYDFNNSKTPGQMADKWFDVAHPTPAVFRKTKSSRQSAISFLSPDKKETMLPNRPSLSPSRIVVEEDGRLTLDDGTRSKKRTSTANTLQDNNAEFDTDDEIEFSNWKRDHSLPDSCDASPDETPKRLSQKANINKGQNPAGSSKRSTNPAAPTKATVPLASTKQRPVAAANGTGKVAKKPTRVVSAKALTVPIESSSFMRPTKVAARRLSMKKRDKASQKIIAEAIARSINRRLSQGIASGLTVPKPFSFHESKSTRGGAAVDDGPAPDAKREAKLSKKAHEHLIAKLTSKRKATAAAAGEVEDGEEQENSVVDNKPTTPPRKLQAMKSKPTVPKTPQFAKPKRIRRESSEVEVKPETKPVAKPKAIKPTPPAHISPPKRTVPQPFTFRSDAVAERHLLKLREEITKLKAEEEALRHFRANPLPAFPTPKKPKRQAPELHVSPFNLQTDVRGETYQRQLHERLAELEERQRQRMEFKARPIPSSIDQPFVPQPSAIPLTAIEEILLSTELRSEERRAYDDDRLERERIREEVLARKRHDEERREEEEIKRLRKLLVHKAQPVRHYKPVVIKPSDRPLTVPKTPQWSVRTRQRSATPTSPTC</sequence>
<dbReference type="PANTHER" id="PTHR14326">
    <property type="entry name" value="TARGETING PROTEIN FOR XKLP2"/>
    <property type="match status" value="1"/>
</dbReference>
<name>A0A9W8BE00_9FUNG</name>
<evidence type="ECO:0000256" key="1">
    <source>
        <dbReference type="ARBA" id="ARBA00004245"/>
    </source>
</evidence>
<keyword evidence="4" id="KW-0206">Cytoskeleton</keyword>
<protein>
    <recommendedName>
        <fullName evidence="6">TPX2 C-terminal domain-containing protein</fullName>
    </recommendedName>
</protein>
<dbReference type="AlphaFoldDB" id="A0A9W8BE00"/>
<feature type="compositionally biased region" description="Basic and acidic residues" evidence="5">
    <location>
        <begin position="401"/>
        <end position="414"/>
    </location>
</feature>
<evidence type="ECO:0000313" key="7">
    <source>
        <dbReference type="EMBL" id="KAJ1999849.1"/>
    </source>
</evidence>
<feature type="region of interest" description="Disordered" evidence="5">
    <location>
        <begin position="297"/>
        <end position="440"/>
    </location>
</feature>
<dbReference type="GO" id="GO:0005874">
    <property type="term" value="C:microtubule"/>
    <property type="evidence" value="ECO:0007669"/>
    <property type="project" value="InterPro"/>
</dbReference>
<feature type="region of interest" description="Disordered" evidence="5">
    <location>
        <begin position="83"/>
        <end position="233"/>
    </location>
</feature>
<feature type="compositionally biased region" description="Polar residues" evidence="5">
    <location>
        <begin position="635"/>
        <end position="655"/>
    </location>
</feature>
<comment type="caution">
    <text evidence="7">The sequence shown here is derived from an EMBL/GenBank/DDBJ whole genome shotgun (WGS) entry which is preliminary data.</text>
</comment>
<feature type="compositionally biased region" description="Low complexity" evidence="5">
    <location>
        <begin position="312"/>
        <end position="322"/>
    </location>
</feature>
<dbReference type="GO" id="GO:0005819">
    <property type="term" value="C:spindle"/>
    <property type="evidence" value="ECO:0007669"/>
    <property type="project" value="InterPro"/>
</dbReference>
<proteinExistence type="inferred from homology"/>
<keyword evidence="3" id="KW-0963">Cytoplasm</keyword>
<comment type="similarity">
    <text evidence="2">Belongs to the TPX2 family.</text>
</comment>
<accession>A0A9W8BE00</accession>
<feature type="domain" description="TPX2 C-terminal" evidence="6">
    <location>
        <begin position="508"/>
        <end position="553"/>
    </location>
</feature>
<dbReference type="Pfam" id="PF06886">
    <property type="entry name" value="TPX2"/>
    <property type="match status" value="2"/>
</dbReference>
<feature type="domain" description="TPX2 C-terminal" evidence="6">
    <location>
        <begin position="560"/>
        <end position="632"/>
    </location>
</feature>
<organism evidence="7 8">
    <name type="scientific">Coemansia thaxteri</name>
    <dbReference type="NCBI Taxonomy" id="2663907"/>
    <lineage>
        <taxon>Eukaryota</taxon>
        <taxon>Fungi</taxon>
        <taxon>Fungi incertae sedis</taxon>
        <taxon>Zoopagomycota</taxon>
        <taxon>Kickxellomycotina</taxon>
        <taxon>Kickxellomycetes</taxon>
        <taxon>Kickxellales</taxon>
        <taxon>Kickxellaceae</taxon>
        <taxon>Coemansia</taxon>
    </lineage>
</organism>